<keyword evidence="3" id="KW-1185">Reference proteome</keyword>
<accession>A0A511NLM6</accession>
<dbReference type="EMBL" id="BJXC01000042">
    <property type="protein sequence ID" value="GEM53699.1"/>
    <property type="molecule type" value="Genomic_DNA"/>
</dbReference>
<sequence>MGGLKGILELGGPPTAGQWGDPDVTIRGWEVVSKPQAGDIVAYKYGYSDATGHVAIMISQTHSIGTSGTYNKVSVTDFGSNKNHLPDGSTYVYRRYVGSVFSTKSGNNPWRAYP</sequence>
<gene>
    <name evidence="2" type="ORF">EB1_34890</name>
</gene>
<evidence type="ECO:0000313" key="2">
    <source>
        <dbReference type="EMBL" id="GEM53699.1"/>
    </source>
</evidence>
<dbReference type="InterPro" id="IPR038765">
    <property type="entry name" value="Papain-like_cys_pep_sf"/>
</dbReference>
<dbReference type="SUPFAM" id="SSF54001">
    <property type="entry name" value="Cysteine proteinases"/>
    <property type="match status" value="1"/>
</dbReference>
<organism evidence="2 3">
    <name type="scientific">Empedobacter brevis NBRC 14943 = ATCC 43319</name>
    <dbReference type="NCBI Taxonomy" id="1218108"/>
    <lineage>
        <taxon>Bacteria</taxon>
        <taxon>Pseudomonadati</taxon>
        <taxon>Bacteroidota</taxon>
        <taxon>Flavobacteriia</taxon>
        <taxon>Flavobacteriales</taxon>
        <taxon>Weeksellaceae</taxon>
        <taxon>Empedobacter</taxon>
    </lineage>
</organism>
<evidence type="ECO:0000313" key="3">
    <source>
        <dbReference type="Proteomes" id="UP000321245"/>
    </source>
</evidence>
<evidence type="ECO:0000259" key="1">
    <source>
        <dbReference type="Pfam" id="PF05257"/>
    </source>
</evidence>
<protein>
    <recommendedName>
        <fullName evidence="1">Peptidase C51 domain-containing protein</fullName>
    </recommendedName>
</protein>
<dbReference type="Proteomes" id="UP000321245">
    <property type="component" value="Unassembled WGS sequence"/>
</dbReference>
<comment type="caution">
    <text evidence="2">The sequence shown here is derived from an EMBL/GenBank/DDBJ whole genome shotgun (WGS) entry which is preliminary data.</text>
</comment>
<dbReference type="Gene3D" id="3.90.1720.10">
    <property type="entry name" value="endopeptidase domain like (from Nostoc punctiforme)"/>
    <property type="match status" value="1"/>
</dbReference>
<reference evidence="2 3" key="1">
    <citation type="submission" date="2019-07" db="EMBL/GenBank/DDBJ databases">
        <title>Whole genome shotgun sequence of Empedobacter brevis NBRC 14943.</title>
        <authorList>
            <person name="Hosoyama A."/>
            <person name="Uohara A."/>
            <person name="Ohji S."/>
            <person name="Ichikawa N."/>
        </authorList>
    </citation>
    <scope>NUCLEOTIDE SEQUENCE [LARGE SCALE GENOMIC DNA]</scope>
    <source>
        <strain evidence="2 3">NBRC 14943</strain>
    </source>
</reference>
<feature type="domain" description="Peptidase C51" evidence="1">
    <location>
        <begin position="15"/>
        <end position="60"/>
    </location>
</feature>
<name>A0A511NLM6_9FLAO</name>
<dbReference type="Pfam" id="PF05257">
    <property type="entry name" value="CHAP"/>
    <property type="match status" value="1"/>
</dbReference>
<proteinExistence type="predicted"/>
<dbReference type="STRING" id="1218108.GCA_000382425_00382"/>
<dbReference type="InterPro" id="IPR007921">
    <property type="entry name" value="CHAP_dom"/>
</dbReference>
<dbReference type="AlphaFoldDB" id="A0A511NLM6"/>